<keyword evidence="4" id="KW-1185">Reference proteome</keyword>
<gene>
    <name evidence="3" type="ORF">OIDMADRAFT_51314</name>
</gene>
<name>A0A0C3HJT5_OIDMZ</name>
<reference evidence="3 4" key="1">
    <citation type="submission" date="2014-04" db="EMBL/GenBank/DDBJ databases">
        <authorList>
            <consortium name="DOE Joint Genome Institute"/>
            <person name="Kuo A."/>
            <person name="Martino E."/>
            <person name="Perotto S."/>
            <person name="Kohler A."/>
            <person name="Nagy L.G."/>
            <person name="Floudas D."/>
            <person name="Copeland A."/>
            <person name="Barry K.W."/>
            <person name="Cichocki N."/>
            <person name="Veneault-Fourrey C."/>
            <person name="LaButti K."/>
            <person name="Lindquist E.A."/>
            <person name="Lipzen A."/>
            <person name="Lundell T."/>
            <person name="Morin E."/>
            <person name="Murat C."/>
            <person name="Sun H."/>
            <person name="Tunlid A."/>
            <person name="Henrissat B."/>
            <person name="Grigoriev I.V."/>
            <person name="Hibbett D.S."/>
            <person name="Martin F."/>
            <person name="Nordberg H.P."/>
            <person name="Cantor M.N."/>
            <person name="Hua S.X."/>
        </authorList>
    </citation>
    <scope>NUCLEOTIDE SEQUENCE [LARGE SCALE GENOMIC DNA]</scope>
    <source>
        <strain evidence="3 4">Zn</strain>
    </source>
</reference>
<proteinExistence type="inferred from homology"/>
<dbReference type="STRING" id="913774.A0A0C3HJT5"/>
<organism evidence="3 4">
    <name type="scientific">Oidiodendron maius (strain Zn)</name>
    <dbReference type="NCBI Taxonomy" id="913774"/>
    <lineage>
        <taxon>Eukaryota</taxon>
        <taxon>Fungi</taxon>
        <taxon>Dikarya</taxon>
        <taxon>Ascomycota</taxon>
        <taxon>Pezizomycotina</taxon>
        <taxon>Leotiomycetes</taxon>
        <taxon>Leotiomycetes incertae sedis</taxon>
        <taxon>Myxotrichaceae</taxon>
        <taxon>Oidiodendron</taxon>
    </lineage>
</organism>
<dbReference type="Gene3D" id="3.40.720.10">
    <property type="entry name" value="Alkaline Phosphatase, subunit A"/>
    <property type="match status" value="2"/>
</dbReference>
<reference evidence="4" key="2">
    <citation type="submission" date="2015-01" db="EMBL/GenBank/DDBJ databases">
        <title>Evolutionary Origins and Diversification of the Mycorrhizal Mutualists.</title>
        <authorList>
            <consortium name="DOE Joint Genome Institute"/>
            <consortium name="Mycorrhizal Genomics Consortium"/>
            <person name="Kohler A."/>
            <person name="Kuo A."/>
            <person name="Nagy L.G."/>
            <person name="Floudas D."/>
            <person name="Copeland A."/>
            <person name="Barry K.W."/>
            <person name="Cichocki N."/>
            <person name="Veneault-Fourrey C."/>
            <person name="LaButti K."/>
            <person name="Lindquist E.A."/>
            <person name="Lipzen A."/>
            <person name="Lundell T."/>
            <person name="Morin E."/>
            <person name="Murat C."/>
            <person name="Riley R."/>
            <person name="Ohm R."/>
            <person name="Sun H."/>
            <person name="Tunlid A."/>
            <person name="Henrissat B."/>
            <person name="Grigoriev I.V."/>
            <person name="Hibbett D.S."/>
            <person name="Martin F."/>
        </authorList>
    </citation>
    <scope>NUCLEOTIDE SEQUENCE [LARGE SCALE GENOMIC DNA]</scope>
    <source>
        <strain evidence="4">Zn</strain>
    </source>
</reference>
<accession>A0A0C3HJT5</accession>
<dbReference type="AlphaFoldDB" id="A0A0C3HJT5"/>
<dbReference type="InParanoid" id="A0A0C3HJT5"/>
<evidence type="ECO:0000313" key="3">
    <source>
        <dbReference type="EMBL" id="KIN03345.1"/>
    </source>
</evidence>
<evidence type="ECO:0000256" key="1">
    <source>
        <dbReference type="ARBA" id="ARBA00008779"/>
    </source>
</evidence>
<dbReference type="SUPFAM" id="SSF53649">
    <property type="entry name" value="Alkaline phosphatase-like"/>
    <property type="match status" value="1"/>
</dbReference>
<dbReference type="PANTHER" id="PTHR43108:SF8">
    <property type="entry name" value="SD21168P"/>
    <property type="match status" value="1"/>
</dbReference>
<dbReference type="CDD" id="cd16147">
    <property type="entry name" value="G6S"/>
    <property type="match status" value="1"/>
</dbReference>
<dbReference type="PANTHER" id="PTHR43108">
    <property type="entry name" value="N-ACETYLGLUCOSAMINE-6-SULFATASE FAMILY MEMBER"/>
    <property type="match status" value="1"/>
</dbReference>
<dbReference type="HOGENOM" id="CLU_006332_4_0_1"/>
<protein>
    <recommendedName>
        <fullName evidence="2">Sulfatase N-terminal domain-containing protein</fullName>
    </recommendedName>
</protein>
<dbReference type="EMBL" id="KN832873">
    <property type="protein sequence ID" value="KIN03345.1"/>
    <property type="molecule type" value="Genomic_DNA"/>
</dbReference>
<sequence length="347" mass="39506">MWTGKAAHNTNITDLHPPYGGYPKFIHEGYNKKWLPVWLQNAGYKTYYTGKLMNGHTVENYKDELENLSLDGHDFMIEPGTYQYLNTTFQHNLDKPMSHPGVYATDLLTNRSIDWIDKAAKEEALFFLAINPANLHGNFDWAIQKYTPPIPAKRHEDAFPGAEVPRNTPSFNPDKPSGASWVKELKQLSQHQISENDIYYRRRLQALLAVDDLVDRTITRCPFEEDVNVPLVIRGPKVPKGKVVNFVTSHTDIAPTIVHWAGAKGPGDFDGVPLPVNAEPGTQEPWEHVEIEHWGQVTDNQHIPLSKRINTYKAVRVTGPTYNLYFSVWCDGDHEVYDMTVSSTFCF</sequence>
<dbReference type="OrthoDB" id="96314at2759"/>
<feature type="domain" description="Sulfatase N-terminal" evidence="2">
    <location>
        <begin position="1"/>
        <end position="218"/>
    </location>
</feature>
<dbReference type="InterPro" id="IPR017850">
    <property type="entry name" value="Alkaline_phosphatase_core_sf"/>
</dbReference>
<dbReference type="GO" id="GO:0005539">
    <property type="term" value="F:glycosaminoglycan binding"/>
    <property type="evidence" value="ECO:0007669"/>
    <property type="project" value="TreeGrafter"/>
</dbReference>
<dbReference type="Pfam" id="PF00884">
    <property type="entry name" value="Sulfatase"/>
    <property type="match status" value="1"/>
</dbReference>
<evidence type="ECO:0000313" key="4">
    <source>
        <dbReference type="Proteomes" id="UP000054321"/>
    </source>
</evidence>
<evidence type="ECO:0000259" key="2">
    <source>
        <dbReference type="Pfam" id="PF00884"/>
    </source>
</evidence>
<comment type="similarity">
    <text evidence="1">Belongs to the sulfatase family.</text>
</comment>
<dbReference type="Proteomes" id="UP000054321">
    <property type="component" value="Unassembled WGS sequence"/>
</dbReference>
<dbReference type="GO" id="GO:0008449">
    <property type="term" value="F:N-acetylglucosamine-6-sulfatase activity"/>
    <property type="evidence" value="ECO:0007669"/>
    <property type="project" value="TreeGrafter"/>
</dbReference>
<dbReference type="InterPro" id="IPR000917">
    <property type="entry name" value="Sulfatase_N"/>
</dbReference>